<dbReference type="Pfam" id="PF01388">
    <property type="entry name" value="ARID"/>
    <property type="match status" value="1"/>
</dbReference>
<dbReference type="InterPro" id="IPR001606">
    <property type="entry name" value="ARID_dom"/>
</dbReference>
<comment type="caution">
    <text evidence="2">The sequence shown here is derived from an EMBL/GenBank/DDBJ whole genome shotgun (WGS) entry which is preliminary data.</text>
</comment>
<dbReference type="PANTHER" id="PTHR46681:SF1">
    <property type="entry name" value="KINETOCHORE PROTEIN NDC80 HOMOLOG"/>
    <property type="match status" value="1"/>
</dbReference>
<feature type="non-terminal residue" evidence="2">
    <location>
        <position position="1"/>
    </location>
</feature>
<organism evidence="2 3">
    <name type="scientific">Tanacetum coccineum</name>
    <dbReference type="NCBI Taxonomy" id="301880"/>
    <lineage>
        <taxon>Eukaryota</taxon>
        <taxon>Viridiplantae</taxon>
        <taxon>Streptophyta</taxon>
        <taxon>Embryophyta</taxon>
        <taxon>Tracheophyta</taxon>
        <taxon>Spermatophyta</taxon>
        <taxon>Magnoliopsida</taxon>
        <taxon>eudicotyledons</taxon>
        <taxon>Gunneridae</taxon>
        <taxon>Pentapetalae</taxon>
        <taxon>asterids</taxon>
        <taxon>campanulids</taxon>
        <taxon>Asterales</taxon>
        <taxon>Asteraceae</taxon>
        <taxon>Asteroideae</taxon>
        <taxon>Anthemideae</taxon>
        <taxon>Anthemidinae</taxon>
        <taxon>Tanacetum</taxon>
    </lineage>
</organism>
<accession>A0ABQ5B5Y6</accession>
<name>A0ABQ5B5Y6_9ASTR</name>
<evidence type="ECO:0000313" key="3">
    <source>
        <dbReference type="Proteomes" id="UP001151760"/>
    </source>
</evidence>
<feature type="domain" description="ARID" evidence="1">
    <location>
        <begin position="1"/>
        <end position="78"/>
    </location>
</feature>
<proteinExistence type="predicted"/>
<keyword evidence="3" id="KW-1185">Reference proteome</keyword>
<reference evidence="2" key="1">
    <citation type="journal article" date="2022" name="Int. J. Mol. Sci.">
        <title>Draft Genome of Tanacetum Coccineum: Genomic Comparison of Closely Related Tanacetum-Family Plants.</title>
        <authorList>
            <person name="Yamashiro T."/>
            <person name="Shiraishi A."/>
            <person name="Nakayama K."/>
            <person name="Satake H."/>
        </authorList>
    </citation>
    <scope>NUCLEOTIDE SEQUENCE</scope>
</reference>
<dbReference type="EMBL" id="BQNB010012881">
    <property type="protein sequence ID" value="GJT09087.1"/>
    <property type="molecule type" value="Genomic_DNA"/>
</dbReference>
<dbReference type="GO" id="GO:0003677">
    <property type="term" value="F:DNA binding"/>
    <property type="evidence" value="ECO:0007669"/>
    <property type="project" value="UniProtKB-KW"/>
</dbReference>
<evidence type="ECO:0000313" key="2">
    <source>
        <dbReference type="EMBL" id="GJT09087.1"/>
    </source>
</evidence>
<sequence>VKLVAVDMLEEIPPVIGVMEINLLSLHKIVDSLGGYLCVTLGDKWKTIANIQGLTKDDGEAVKGCYKKFIDMVQVYYKTAKMPWYEKKPKEDVVESSSGNARVKYPQGKEKDDAGIKEALEEDMNKKTQFGVRLEGNMEEESEEGSTTDSNDFVNAKEALQETILQSKEEVQMCAHELLALIDSVSKYKEFTDERRSVRNCSGYSSSLQ</sequence>
<reference evidence="2" key="2">
    <citation type="submission" date="2022-01" db="EMBL/GenBank/DDBJ databases">
        <authorList>
            <person name="Yamashiro T."/>
            <person name="Shiraishi A."/>
            <person name="Satake H."/>
            <person name="Nakayama K."/>
        </authorList>
    </citation>
    <scope>NUCLEOTIDE SEQUENCE</scope>
</reference>
<dbReference type="SUPFAM" id="SSF46774">
    <property type="entry name" value="ARID-like"/>
    <property type="match status" value="1"/>
</dbReference>
<dbReference type="InterPro" id="IPR055307">
    <property type="entry name" value="NDC80_plants"/>
</dbReference>
<dbReference type="CDD" id="cd16100">
    <property type="entry name" value="ARID"/>
    <property type="match status" value="1"/>
</dbReference>
<dbReference type="Gene3D" id="1.10.150.60">
    <property type="entry name" value="ARID DNA-binding domain"/>
    <property type="match status" value="1"/>
</dbReference>
<dbReference type="InterPro" id="IPR036431">
    <property type="entry name" value="ARID_dom_sf"/>
</dbReference>
<keyword evidence="2" id="KW-0238">DNA-binding</keyword>
<dbReference type="PROSITE" id="PS51011">
    <property type="entry name" value="ARID"/>
    <property type="match status" value="1"/>
</dbReference>
<dbReference type="Proteomes" id="UP001151760">
    <property type="component" value="Unassembled WGS sequence"/>
</dbReference>
<evidence type="ECO:0000259" key="1">
    <source>
        <dbReference type="PROSITE" id="PS51011"/>
    </source>
</evidence>
<protein>
    <submittedName>
        <fullName evidence="2">ARID DNA-binding domain-containing protein</fullName>
    </submittedName>
</protein>
<dbReference type="PANTHER" id="PTHR46681">
    <property type="entry name" value="KINETOCHORE PROTEIN NDC80 HOMOLOG"/>
    <property type="match status" value="1"/>
</dbReference>
<gene>
    <name evidence="2" type="ORF">Tco_0843549</name>
</gene>